<accession>A0A1I1NGN6</accession>
<dbReference type="GO" id="GO:0051301">
    <property type="term" value="P:cell division"/>
    <property type="evidence" value="ECO:0007669"/>
    <property type="project" value="UniProtKB-KW"/>
</dbReference>
<protein>
    <submittedName>
        <fullName evidence="3">Cell division and transport-associated protein TolA</fullName>
    </submittedName>
</protein>
<keyword evidence="3" id="KW-0132">Cell division</keyword>
<keyword evidence="3" id="KW-0131">Cell cycle</keyword>
<reference evidence="3 4" key="1">
    <citation type="submission" date="2016-10" db="EMBL/GenBank/DDBJ databases">
        <authorList>
            <person name="de Groot N.N."/>
        </authorList>
    </citation>
    <scope>NUCLEOTIDE SEQUENCE [LARGE SCALE GENOMIC DNA]</scope>
    <source>
        <strain evidence="3 4">DSM 19548</strain>
    </source>
</reference>
<keyword evidence="2" id="KW-0472">Membrane</keyword>
<sequence length="409" mass="42190">MAGMAETAYMNTGVKISGAAHAALIVWMAVGGLFSFGRPDRMEFSEVTLVTGEEFAAMIAAGSAAPPDVPNSPAVPDVPQPAEVAPEAPAPETQSEPAEAPVPAEAAPETSEPAPEFDDTFEVPQAEVAEEAPPTPTPPDVSDGAAMVLAPDAAPAPRAAPRIAPEPAAAPEPDAAIADEVQEARRSDETAASEAPADPQEATAPEEATTRIVPDAVEDAGGTQVALAPAETPRPASRPKRPAPTPASQPAQTPTREAPAPAEPEVEDPIAAAVAEAVAEESSPTGNGAGEAQAGNGTARTGPPMTAGEKDALRIGVQRCWNIGSLSSEAQRVTVTVFVRMTPDARPDVSSIQMIDFDGGPEAAANRAYEAARRAIIRCGSDGYDLPPEKFGQWQEIEMVFNPENMRIR</sequence>
<dbReference type="AlphaFoldDB" id="A0A1I1NGN6"/>
<dbReference type="EMBL" id="FOLG01000012">
    <property type="protein sequence ID" value="SFC96432.1"/>
    <property type="molecule type" value="Genomic_DNA"/>
</dbReference>
<feature type="region of interest" description="Disordered" evidence="1">
    <location>
        <begin position="63"/>
        <end position="308"/>
    </location>
</feature>
<name>A0A1I1NGN6_9RHOB</name>
<evidence type="ECO:0000313" key="3">
    <source>
        <dbReference type="EMBL" id="SFC96432.1"/>
    </source>
</evidence>
<evidence type="ECO:0000313" key="4">
    <source>
        <dbReference type="Proteomes" id="UP000198728"/>
    </source>
</evidence>
<evidence type="ECO:0000256" key="1">
    <source>
        <dbReference type="SAM" id="MobiDB-lite"/>
    </source>
</evidence>
<evidence type="ECO:0000256" key="2">
    <source>
        <dbReference type="SAM" id="Phobius"/>
    </source>
</evidence>
<feature type="compositionally biased region" description="Low complexity" evidence="1">
    <location>
        <begin position="290"/>
        <end position="299"/>
    </location>
</feature>
<proteinExistence type="predicted"/>
<dbReference type="Gene3D" id="3.30.1150.10">
    <property type="match status" value="1"/>
</dbReference>
<gene>
    <name evidence="3" type="ORF">SAMN04488094_11251</name>
</gene>
<keyword evidence="2" id="KW-0812">Transmembrane</keyword>
<feature type="compositionally biased region" description="Low complexity" evidence="1">
    <location>
        <begin position="74"/>
        <end position="114"/>
    </location>
</feature>
<feature type="compositionally biased region" description="Low complexity" evidence="1">
    <location>
        <begin position="248"/>
        <end position="260"/>
    </location>
</feature>
<keyword evidence="4" id="KW-1185">Reference proteome</keyword>
<feature type="transmembrane region" description="Helical" evidence="2">
    <location>
        <begin position="16"/>
        <end position="36"/>
    </location>
</feature>
<organism evidence="3 4">
    <name type="scientific">Tropicimonas isoalkanivorans</name>
    <dbReference type="NCBI Taxonomy" id="441112"/>
    <lineage>
        <taxon>Bacteria</taxon>
        <taxon>Pseudomonadati</taxon>
        <taxon>Pseudomonadota</taxon>
        <taxon>Alphaproteobacteria</taxon>
        <taxon>Rhodobacterales</taxon>
        <taxon>Roseobacteraceae</taxon>
        <taxon>Tropicimonas</taxon>
    </lineage>
</organism>
<feature type="compositionally biased region" description="Low complexity" evidence="1">
    <location>
        <begin position="269"/>
        <end position="281"/>
    </location>
</feature>
<feature type="compositionally biased region" description="Low complexity" evidence="1">
    <location>
        <begin position="145"/>
        <end position="178"/>
    </location>
</feature>
<dbReference type="Proteomes" id="UP000198728">
    <property type="component" value="Unassembled WGS sequence"/>
</dbReference>
<keyword evidence="2" id="KW-1133">Transmembrane helix</keyword>
<dbReference type="STRING" id="441112.SAMN04488094_11251"/>